<keyword evidence="9 12" id="KW-1133">Transmembrane helix</keyword>
<keyword evidence="14" id="KW-1185">Reference proteome</keyword>
<evidence type="ECO:0000313" key="14">
    <source>
        <dbReference type="Proteomes" id="UP000194664"/>
    </source>
</evidence>
<evidence type="ECO:0000256" key="10">
    <source>
        <dbReference type="ARBA" id="ARBA00023008"/>
    </source>
</evidence>
<keyword evidence="5 12" id="KW-1003">Cell membrane</keyword>
<organism evidence="13 14">
    <name type="scientific">Marivivens niveibacter</name>
    <dbReference type="NCBI Taxonomy" id="1930667"/>
    <lineage>
        <taxon>Bacteria</taxon>
        <taxon>Pseudomonadati</taxon>
        <taxon>Pseudomonadota</taxon>
        <taxon>Alphaproteobacteria</taxon>
        <taxon>Rhodobacterales</taxon>
        <taxon>Paracoccaceae</taxon>
        <taxon>Marivivens group</taxon>
        <taxon>Marivivens</taxon>
    </lineage>
</organism>
<dbReference type="NCBIfam" id="NF003465">
    <property type="entry name" value="PRK05089.1"/>
    <property type="match status" value="1"/>
</dbReference>
<protein>
    <recommendedName>
        <fullName evidence="4 12">Cytochrome c oxidase assembly protein CtaG</fullName>
    </recommendedName>
</protein>
<dbReference type="InterPro" id="IPR007533">
    <property type="entry name" value="Cyt_c_oxidase_assmbl_CtaG"/>
</dbReference>
<evidence type="ECO:0000256" key="9">
    <source>
        <dbReference type="ARBA" id="ARBA00022989"/>
    </source>
</evidence>
<comment type="similarity">
    <text evidence="3 12">Belongs to the COX11/CtaG family.</text>
</comment>
<dbReference type="PANTHER" id="PTHR21320:SF3">
    <property type="entry name" value="CYTOCHROME C OXIDASE ASSEMBLY PROTEIN COX11, MITOCHONDRIAL-RELATED"/>
    <property type="match status" value="1"/>
</dbReference>
<keyword evidence="11 12" id="KW-0472">Membrane</keyword>
<dbReference type="EMBL" id="MSPP01000003">
    <property type="protein sequence ID" value="OUD08897.1"/>
    <property type="molecule type" value="Genomic_DNA"/>
</dbReference>
<evidence type="ECO:0000256" key="2">
    <source>
        <dbReference type="ARBA" id="ARBA00004382"/>
    </source>
</evidence>
<evidence type="ECO:0000313" key="13">
    <source>
        <dbReference type="EMBL" id="OUD08897.1"/>
    </source>
</evidence>
<evidence type="ECO:0000256" key="11">
    <source>
        <dbReference type="ARBA" id="ARBA00023136"/>
    </source>
</evidence>
<dbReference type="HAMAP" id="MF_00155">
    <property type="entry name" value="CtaG"/>
    <property type="match status" value="1"/>
</dbReference>
<dbReference type="GO" id="GO:0008535">
    <property type="term" value="P:respiratory chain complex IV assembly"/>
    <property type="evidence" value="ECO:0007669"/>
    <property type="project" value="UniProtKB-UniRule"/>
</dbReference>
<keyword evidence="8 12" id="KW-0735">Signal-anchor</keyword>
<gene>
    <name evidence="12" type="primary">ctaG</name>
    <name evidence="13" type="ORF">BVC71_09245</name>
</gene>
<proteinExistence type="inferred from homology"/>
<keyword evidence="10 12" id="KW-0186">Copper</keyword>
<dbReference type="PIRSF" id="PIRSF005413">
    <property type="entry name" value="COX11"/>
    <property type="match status" value="1"/>
</dbReference>
<dbReference type="SUPFAM" id="SSF110111">
    <property type="entry name" value="Ctag/Cox11"/>
    <property type="match status" value="1"/>
</dbReference>
<evidence type="ECO:0000256" key="5">
    <source>
        <dbReference type="ARBA" id="ARBA00022475"/>
    </source>
</evidence>
<evidence type="ECO:0000256" key="7">
    <source>
        <dbReference type="ARBA" id="ARBA00022692"/>
    </source>
</evidence>
<dbReference type="FunFam" id="2.60.370.10:FF:000001">
    <property type="entry name" value="COX11 cytochrome c oxidase assembly homolog"/>
    <property type="match status" value="1"/>
</dbReference>
<accession>A0A251WWT6</accession>
<feature type="topological domain" description="Cytoplasmic" evidence="12">
    <location>
        <begin position="1"/>
        <end position="11"/>
    </location>
</feature>
<dbReference type="Gene3D" id="2.60.370.10">
    <property type="entry name" value="Ctag/Cox11"/>
    <property type="match status" value="1"/>
</dbReference>
<evidence type="ECO:0000256" key="8">
    <source>
        <dbReference type="ARBA" id="ARBA00022968"/>
    </source>
</evidence>
<dbReference type="RefSeq" id="WP_086451385.1">
    <property type="nucleotide sequence ID" value="NZ_MSPP01000003.1"/>
</dbReference>
<sequence length="198" mass="21798">MKLFANVEGPKRTVLQLLTVVFVMGALSWASVPFYSWFCAVTGFGGATDVAESGSEVILDREMTIRFDASTDPSLAWTFKPVEREMTVKIGQTALAYYEATNISDRPVAGQATYNVVPYEAGGFFDKIECFCFTEQVLQPGESVLMPVSFFVDPAIVDDRDAKYTHTITLGYTFFEIPLPEEQTAALINAAPAETQTN</sequence>
<evidence type="ECO:0000256" key="1">
    <source>
        <dbReference type="ARBA" id="ARBA00004007"/>
    </source>
</evidence>
<dbReference type="OrthoDB" id="9804841at2"/>
<evidence type="ECO:0000256" key="6">
    <source>
        <dbReference type="ARBA" id="ARBA00022519"/>
    </source>
</evidence>
<name>A0A251WWT6_9RHOB</name>
<evidence type="ECO:0000256" key="3">
    <source>
        <dbReference type="ARBA" id="ARBA00009620"/>
    </source>
</evidence>
<dbReference type="AlphaFoldDB" id="A0A251WWT6"/>
<dbReference type="Proteomes" id="UP000194664">
    <property type="component" value="Unassembled WGS sequence"/>
</dbReference>
<feature type="topological domain" description="Periplasmic" evidence="12">
    <location>
        <begin position="32"/>
        <end position="198"/>
    </location>
</feature>
<dbReference type="GO" id="GO:0005886">
    <property type="term" value="C:plasma membrane"/>
    <property type="evidence" value="ECO:0007669"/>
    <property type="project" value="UniProtKB-SubCell"/>
</dbReference>
<dbReference type="Pfam" id="PF04442">
    <property type="entry name" value="CtaG_Cox11"/>
    <property type="match status" value="1"/>
</dbReference>
<dbReference type="PANTHER" id="PTHR21320">
    <property type="entry name" value="CYTOCHROME C OXIDASE ASSEMBLY PROTEIN COX11-RELATED"/>
    <property type="match status" value="1"/>
</dbReference>
<keyword evidence="7 12" id="KW-0812">Transmembrane</keyword>
<comment type="subcellular location">
    <subcellularLocation>
        <location evidence="2 12">Cell inner membrane</location>
        <topology evidence="2 12">Single-pass type II membrane protein</topology>
        <orientation evidence="2 12">Periplasmic side</orientation>
    </subcellularLocation>
</comment>
<evidence type="ECO:0000256" key="12">
    <source>
        <dbReference type="HAMAP-Rule" id="MF_00155"/>
    </source>
</evidence>
<comment type="caution">
    <text evidence="13">The sequence shown here is derived from an EMBL/GenBank/DDBJ whole genome shotgun (WGS) entry which is preliminary data.</text>
</comment>
<keyword evidence="6 12" id="KW-0997">Cell inner membrane</keyword>
<evidence type="ECO:0000256" key="4">
    <source>
        <dbReference type="ARBA" id="ARBA00015384"/>
    </source>
</evidence>
<dbReference type="InterPro" id="IPR023471">
    <property type="entry name" value="CtaG/Cox11_dom_sf"/>
</dbReference>
<comment type="function">
    <text evidence="1 12">Exerts its effect at some terminal stage of cytochrome c oxidase synthesis, probably by being involved in the insertion of the copper B into subunit I.</text>
</comment>
<dbReference type="GO" id="GO:0005507">
    <property type="term" value="F:copper ion binding"/>
    <property type="evidence" value="ECO:0007669"/>
    <property type="project" value="InterPro"/>
</dbReference>
<reference evidence="13 14" key="1">
    <citation type="submission" date="2016-12" db="EMBL/GenBank/DDBJ databases">
        <title>The draft genome sequence of HSLHS2.</title>
        <authorList>
            <person name="Hu D."/>
            <person name="Wang L."/>
            <person name="Shao Z."/>
        </authorList>
    </citation>
    <scope>NUCLEOTIDE SEQUENCE [LARGE SCALE GENOMIC DNA]</scope>
    <source>
        <strain evidence="13">MCCC 1A06712</strain>
    </source>
</reference>